<evidence type="ECO:0000313" key="9">
    <source>
        <dbReference type="Proteomes" id="UP000050973"/>
    </source>
</evidence>
<evidence type="ECO:0000256" key="6">
    <source>
        <dbReference type="SAM" id="Phobius"/>
    </source>
</evidence>
<protein>
    <submittedName>
        <fullName evidence="8">Transporter, major facilitator family protein</fullName>
    </submittedName>
</protein>
<dbReference type="SUPFAM" id="SSF103473">
    <property type="entry name" value="MFS general substrate transporter"/>
    <property type="match status" value="1"/>
</dbReference>
<keyword evidence="5 6" id="KW-0472">Membrane</keyword>
<evidence type="ECO:0000256" key="4">
    <source>
        <dbReference type="ARBA" id="ARBA00022989"/>
    </source>
</evidence>
<feature type="transmembrane region" description="Helical" evidence="6">
    <location>
        <begin position="81"/>
        <end position="99"/>
    </location>
</feature>
<comment type="subcellular location">
    <subcellularLocation>
        <location evidence="1">Cell membrane</location>
        <topology evidence="1">Multi-pass membrane protein</topology>
    </subcellularLocation>
</comment>
<dbReference type="InterPro" id="IPR020846">
    <property type="entry name" value="MFS_dom"/>
</dbReference>
<accession>A0A0R1WJR1</accession>
<evidence type="ECO:0000256" key="3">
    <source>
        <dbReference type="ARBA" id="ARBA00022692"/>
    </source>
</evidence>
<dbReference type="PRINTS" id="PR01036">
    <property type="entry name" value="TCRTETB"/>
</dbReference>
<dbReference type="PANTHER" id="PTHR42718:SF9">
    <property type="entry name" value="MAJOR FACILITATOR SUPERFAMILY MULTIDRUG TRANSPORTER MFSC"/>
    <property type="match status" value="1"/>
</dbReference>
<feature type="transmembrane region" description="Helical" evidence="6">
    <location>
        <begin position="398"/>
        <end position="421"/>
    </location>
</feature>
<gene>
    <name evidence="8" type="ORF">FC49_GL001644</name>
</gene>
<feature type="transmembrane region" description="Helical" evidence="6">
    <location>
        <begin position="105"/>
        <end position="124"/>
    </location>
</feature>
<dbReference type="GO" id="GO:0005886">
    <property type="term" value="C:plasma membrane"/>
    <property type="evidence" value="ECO:0007669"/>
    <property type="project" value="UniProtKB-SubCell"/>
</dbReference>
<dbReference type="Gene3D" id="1.20.1720.10">
    <property type="entry name" value="Multidrug resistance protein D"/>
    <property type="match status" value="1"/>
</dbReference>
<feature type="transmembrane region" description="Helical" evidence="6">
    <location>
        <begin position="335"/>
        <end position="357"/>
    </location>
</feature>
<dbReference type="RefSeq" id="WP_056984334.1">
    <property type="nucleotide sequence ID" value="NZ_AZGE01000006.1"/>
</dbReference>
<feature type="transmembrane region" description="Helical" evidence="6">
    <location>
        <begin position="7"/>
        <end position="29"/>
    </location>
</feature>
<feature type="transmembrane region" description="Helical" evidence="6">
    <location>
        <begin position="136"/>
        <end position="154"/>
    </location>
</feature>
<dbReference type="Gene3D" id="1.20.1250.20">
    <property type="entry name" value="MFS general substrate transporter like domains"/>
    <property type="match status" value="1"/>
</dbReference>
<comment type="caution">
    <text evidence="8">The sequence shown here is derived from an EMBL/GenBank/DDBJ whole genome shotgun (WGS) entry which is preliminary data.</text>
</comment>
<evidence type="ECO:0000256" key="5">
    <source>
        <dbReference type="ARBA" id="ARBA00023136"/>
    </source>
</evidence>
<dbReference type="PROSITE" id="PS50850">
    <property type="entry name" value="MFS"/>
    <property type="match status" value="1"/>
</dbReference>
<feature type="transmembrane region" description="Helical" evidence="6">
    <location>
        <begin position="441"/>
        <end position="460"/>
    </location>
</feature>
<dbReference type="AlphaFoldDB" id="A0A0R1WJR1"/>
<organism evidence="8 9">
    <name type="scientific">Limosilactobacillus oris DSM 4864</name>
    <dbReference type="NCBI Taxonomy" id="1423779"/>
    <lineage>
        <taxon>Bacteria</taxon>
        <taxon>Bacillati</taxon>
        <taxon>Bacillota</taxon>
        <taxon>Bacilli</taxon>
        <taxon>Lactobacillales</taxon>
        <taxon>Lactobacillaceae</taxon>
        <taxon>Limosilactobacillus</taxon>
    </lineage>
</organism>
<dbReference type="EMBL" id="AZGE01000006">
    <property type="protein sequence ID" value="KRM15963.1"/>
    <property type="molecule type" value="Genomic_DNA"/>
</dbReference>
<dbReference type="GO" id="GO:0022857">
    <property type="term" value="F:transmembrane transporter activity"/>
    <property type="evidence" value="ECO:0007669"/>
    <property type="project" value="InterPro"/>
</dbReference>
<keyword evidence="3 6" id="KW-0812">Transmembrane</keyword>
<evidence type="ECO:0000313" key="8">
    <source>
        <dbReference type="EMBL" id="KRM15963.1"/>
    </source>
</evidence>
<feature type="transmembrane region" description="Helical" evidence="6">
    <location>
        <begin position="226"/>
        <end position="247"/>
    </location>
</feature>
<keyword evidence="4 6" id="KW-1133">Transmembrane helix</keyword>
<feature type="transmembrane region" description="Helical" evidence="6">
    <location>
        <begin position="49"/>
        <end position="69"/>
    </location>
</feature>
<dbReference type="InterPro" id="IPR011701">
    <property type="entry name" value="MFS"/>
</dbReference>
<feature type="transmembrane region" description="Helical" evidence="6">
    <location>
        <begin position="166"/>
        <end position="188"/>
    </location>
</feature>
<feature type="transmembrane region" description="Helical" evidence="6">
    <location>
        <begin position="363"/>
        <end position="386"/>
    </location>
</feature>
<sequence length="466" mass="49384">MKQQSSTIGAWVVVAVVAAGIMSFAGVVVETAVNISFPTLMREFGVSTSLVQWMTTICLLTISLTVPLSAYLKRRFKTKHLFVFANLTFTCGLLIDIFAPNFGLLLLGRLVQGIGTGVALPLMFNIILDWVPQNRVGTMMGVGTMITGIAPAIGPTYGGLLVNSLGWRWIFIFLLPLLIASLVMGLFTIRQQTSCTRPRFDWWGLISLVLMFVGLTMGFANMGSQPFWSLLVAGSFVLGLLGAGAFIRRSLAVSAPIINLRIFRNSSFARLALGFLLFQLVALGLSFLLPNYIQLTNHATAMTAGLVVLPGAALGAITGPFGGRLLDQWGARRPVLAGSGLSWLAVIGLAFLAGGLLSNGLIVFLYACFMLGIGLSFGNIMTSALASLPDAENGDGNAILNTLQQFSGAVGTSVVSAIVAASQRNHQLSLAQTTATGTQHALVVLVVVLAAELVIVAVTLPRPRRA</sequence>
<dbReference type="InterPro" id="IPR036259">
    <property type="entry name" value="MFS_trans_sf"/>
</dbReference>
<reference evidence="8 9" key="1">
    <citation type="journal article" date="2015" name="Genome Announc.">
        <title>Expanding the biotechnology potential of lactobacilli through comparative genomics of 213 strains and associated genera.</title>
        <authorList>
            <person name="Sun Z."/>
            <person name="Harris H.M."/>
            <person name="McCann A."/>
            <person name="Guo C."/>
            <person name="Argimon S."/>
            <person name="Zhang W."/>
            <person name="Yang X."/>
            <person name="Jeffery I.B."/>
            <person name="Cooney J.C."/>
            <person name="Kagawa T.F."/>
            <person name="Liu W."/>
            <person name="Song Y."/>
            <person name="Salvetti E."/>
            <person name="Wrobel A."/>
            <person name="Rasinkangas P."/>
            <person name="Parkhill J."/>
            <person name="Rea M.C."/>
            <person name="O'Sullivan O."/>
            <person name="Ritari J."/>
            <person name="Douillard F.P."/>
            <person name="Paul Ross R."/>
            <person name="Yang R."/>
            <person name="Briner A.E."/>
            <person name="Felis G.E."/>
            <person name="de Vos W.M."/>
            <person name="Barrangou R."/>
            <person name="Klaenhammer T.R."/>
            <person name="Caufield P.W."/>
            <person name="Cui Y."/>
            <person name="Zhang H."/>
            <person name="O'Toole P.W."/>
        </authorList>
    </citation>
    <scope>NUCLEOTIDE SEQUENCE [LARGE SCALE GENOMIC DNA]</scope>
    <source>
        <strain evidence="8 9">DSM 4864</strain>
    </source>
</reference>
<feature type="transmembrane region" description="Helical" evidence="6">
    <location>
        <begin position="200"/>
        <end position="220"/>
    </location>
</feature>
<evidence type="ECO:0000256" key="1">
    <source>
        <dbReference type="ARBA" id="ARBA00004651"/>
    </source>
</evidence>
<feature type="transmembrane region" description="Helical" evidence="6">
    <location>
        <begin position="268"/>
        <end position="289"/>
    </location>
</feature>
<dbReference type="Pfam" id="PF07690">
    <property type="entry name" value="MFS_1"/>
    <property type="match status" value="1"/>
</dbReference>
<keyword evidence="2" id="KW-0813">Transport</keyword>
<name>A0A0R1WJR1_9LACO</name>
<dbReference type="PATRIC" id="fig|1423779.3.peg.1704"/>
<feature type="transmembrane region" description="Helical" evidence="6">
    <location>
        <begin position="301"/>
        <end position="323"/>
    </location>
</feature>
<dbReference type="PANTHER" id="PTHR42718">
    <property type="entry name" value="MAJOR FACILITATOR SUPERFAMILY MULTIDRUG TRANSPORTER MFSC"/>
    <property type="match status" value="1"/>
</dbReference>
<evidence type="ECO:0000256" key="2">
    <source>
        <dbReference type="ARBA" id="ARBA00022448"/>
    </source>
</evidence>
<feature type="domain" description="Major facilitator superfamily (MFS) profile" evidence="7">
    <location>
        <begin position="12"/>
        <end position="464"/>
    </location>
</feature>
<proteinExistence type="predicted"/>
<dbReference type="Proteomes" id="UP000050973">
    <property type="component" value="Unassembled WGS sequence"/>
</dbReference>
<evidence type="ECO:0000259" key="7">
    <source>
        <dbReference type="PROSITE" id="PS50850"/>
    </source>
</evidence>